<feature type="compositionally biased region" description="Basic and acidic residues" evidence="3">
    <location>
        <begin position="46"/>
        <end position="70"/>
    </location>
</feature>
<evidence type="ECO:0000256" key="1">
    <source>
        <dbReference type="ARBA" id="ARBA00022468"/>
    </source>
</evidence>
<accession>A0AAW8R8M9</accession>
<reference evidence="4 5" key="1">
    <citation type="submission" date="2023-09" db="EMBL/GenBank/DDBJ databases">
        <authorList>
            <person name="Rey-Velasco X."/>
        </authorList>
    </citation>
    <scope>NUCLEOTIDE SEQUENCE [LARGE SCALE GENOMIC DNA]</scope>
    <source>
        <strain evidence="4 5">W409</strain>
    </source>
</reference>
<name>A0AAW8R8M9_9ALTE</name>
<keyword evidence="5" id="KW-1185">Reference proteome</keyword>
<keyword evidence="1" id="KW-0343">GTPase activation</keyword>
<evidence type="ECO:0000256" key="2">
    <source>
        <dbReference type="ARBA" id="ARBA00022517"/>
    </source>
</evidence>
<comment type="caution">
    <text evidence="4">The sequence shown here is derived from an EMBL/GenBank/DDBJ whole genome shotgun (WGS) entry which is preliminary data.</text>
</comment>
<organism evidence="4 5">
    <name type="scientific">Brumicola blandensis</name>
    <dbReference type="NCBI Taxonomy" id="3075611"/>
    <lineage>
        <taxon>Bacteria</taxon>
        <taxon>Pseudomonadati</taxon>
        <taxon>Pseudomonadota</taxon>
        <taxon>Gammaproteobacteria</taxon>
        <taxon>Alteromonadales</taxon>
        <taxon>Alteromonadaceae</taxon>
        <taxon>Brumicola</taxon>
    </lineage>
</organism>
<protein>
    <submittedName>
        <fullName evidence="4">Der GTPase-activating protein YihI</fullName>
    </submittedName>
</protein>
<keyword evidence="2" id="KW-0690">Ribosome biogenesis</keyword>
<gene>
    <name evidence="4" type="primary">yihI</name>
    <name evidence="4" type="ORF">RM544_17045</name>
</gene>
<dbReference type="Proteomes" id="UP001249020">
    <property type="component" value="Unassembled WGS sequence"/>
</dbReference>
<dbReference type="AlphaFoldDB" id="A0AAW8R8M9"/>
<dbReference type="RefSeq" id="WP_311363030.1">
    <property type="nucleotide sequence ID" value="NZ_JAVRIE010000009.1"/>
</dbReference>
<evidence type="ECO:0000313" key="4">
    <source>
        <dbReference type="EMBL" id="MDT0584258.1"/>
    </source>
</evidence>
<sequence length="164" mass="18335">MAKKKSRKVGQIGIPKSSIPIVRTPSDRVRKKKGNKPGTRNSVIETKQEAASKEKKDSRIGSKEPIDLLRHKNPGIVKTTAPKIKYKTPQHELDAIEADDKLQSLLDKAENKALTKMEQSYVDTKLARHKTLCAMLGIDLEDESEEETDPLQGLDAISMDDFKD</sequence>
<dbReference type="GO" id="GO:0042254">
    <property type="term" value="P:ribosome biogenesis"/>
    <property type="evidence" value="ECO:0007669"/>
    <property type="project" value="UniProtKB-KW"/>
</dbReference>
<dbReference type="InterPro" id="IPR007336">
    <property type="entry name" value="YihI"/>
</dbReference>
<dbReference type="GO" id="GO:0005096">
    <property type="term" value="F:GTPase activator activity"/>
    <property type="evidence" value="ECO:0007669"/>
    <property type="project" value="UniProtKB-KW"/>
</dbReference>
<dbReference type="EMBL" id="JAVRIE010000009">
    <property type="protein sequence ID" value="MDT0584258.1"/>
    <property type="molecule type" value="Genomic_DNA"/>
</dbReference>
<proteinExistence type="predicted"/>
<dbReference type="NCBIfam" id="NF003560">
    <property type="entry name" value="PRK05244.1-1"/>
    <property type="match status" value="1"/>
</dbReference>
<dbReference type="Pfam" id="PF04220">
    <property type="entry name" value="YihI"/>
    <property type="match status" value="1"/>
</dbReference>
<evidence type="ECO:0000313" key="5">
    <source>
        <dbReference type="Proteomes" id="UP001249020"/>
    </source>
</evidence>
<feature type="region of interest" description="Disordered" evidence="3">
    <location>
        <begin position="141"/>
        <end position="164"/>
    </location>
</feature>
<feature type="region of interest" description="Disordered" evidence="3">
    <location>
        <begin position="1"/>
        <end position="74"/>
    </location>
</feature>
<evidence type="ECO:0000256" key="3">
    <source>
        <dbReference type="SAM" id="MobiDB-lite"/>
    </source>
</evidence>